<dbReference type="InterPro" id="IPR023191">
    <property type="entry name" value="DNMP_kinase_N"/>
</dbReference>
<dbReference type="InterPro" id="IPR027417">
    <property type="entry name" value="P-loop_NTPase"/>
</dbReference>
<proteinExistence type="predicted"/>
<dbReference type="EMBL" id="MN740451">
    <property type="protein sequence ID" value="QHU27101.1"/>
    <property type="molecule type" value="Genomic_DNA"/>
</dbReference>
<dbReference type="Gene3D" id="1.10.238.70">
    <property type="match status" value="1"/>
</dbReference>
<dbReference type="AlphaFoldDB" id="A0A6C0LBN9"/>
<name>A0A6C0LBN9_9ZZZZ</name>
<reference evidence="1" key="1">
    <citation type="journal article" date="2020" name="Nature">
        <title>Giant virus diversity and host interactions through global metagenomics.</title>
        <authorList>
            <person name="Schulz F."/>
            <person name="Roux S."/>
            <person name="Paez-Espino D."/>
            <person name="Jungbluth S."/>
            <person name="Walsh D.A."/>
            <person name="Denef V.J."/>
            <person name="McMahon K.D."/>
            <person name="Konstantinidis K.T."/>
            <person name="Eloe-Fadrosh E.A."/>
            <person name="Kyrpides N.C."/>
            <person name="Woyke T."/>
        </authorList>
    </citation>
    <scope>NUCLEOTIDE SEQUENCE</scope>
    <source>
        <strain evidence="1">GVMAG-M-3300027763-16</strain>
    </source>
</reference>
<organism evidence="1">
    <name type="scientific">viral metagenome</name>
    <dbReference type="NCBI Taxonomy" id="1070528"/>
    <lineage>
        <taxon>unclassified sequences</taxon>
        <taxon>metagenomes</taxon>
        <taxon>organismal metagenomes</taxon>
    </lineage>
</organism>
<dbReference type="Gene3D" id="3.40.50.300">
    <property type="entry name" value="P-loop containing nucleotide triphosphate hydrolases"/>
    <property type="match status" value="2"/>
</dbReference>
<evidence type="ECO:0008006" key="2">
    <source>
        <dbReference type="Google" id="ProtNLM"/>
    </source>
</evidence>
<accession>A0A6C0LBN9</accession>
<dbReference type="SUPFAM" id="SSF52540">
    <property type="entry name" value="P-loop containing nucleoside triphosphate hydrolases"/>
    <property type="match status" value="1"/>
</dbReference>
<protein>
    <recommendedName>
        <fullName evidence="2">Deoxynucleoside monophosphate kinase</fullName>
    </recommendedName>
</protein>
<sequence>MSVPKMPMIIAICGAKRSGKDVLAQHLVDKYNYERVAFAQPLKLAIKSLFNFDDDQVGIGEDKGTERKDIVDERWGITPRTALQFFGTEIMQEKIQEILPDMKKNFFANTLKNYIADKIKNNPEQRFVISDLRFLHEYKALFSISKIRKDEIAIIRVIRPSLSSSSPVDDSSDLPKAHIYEQKAHISEQKAHISEPKTHISELEYMNIPYDIILINNGSIESYIDKFDKIIRI</sequence>
<evidence type="ECO:0000313" key="1">
    <source>
        <dbReference type="EMBL" id="QHU27101.1"/>
    </source>
</evidence>